<reference evidence="1 2" key="1">
    <citation type="submission" date="2018-10" db="EMBL/GenBank/DDBJ databases">
        <title>Genomic Encyclopedia of Archaeal and Bacterial Type Strains, Phase II (KMG-II): from individual species to whole genera.</title>
        <authorList>
            <person name="Goeker M."/>
        </authorList>
    </citation>
    <scope>NUCLEOTIDE SEQUENCE [LARGE SCALE GENOMIC DNA]</scope>
    <source>
        <strain evidence="1 2">DSM 18602</strain>
    </source>
</reference>
<proteinExistence type="predicted"/>
<organism evidence="1 2">
    <name type="scientific">Mucilaginibacter gracilis</name>
    <dbReference type="NCBI Taxonomy" id="423350"/>
    <lineage>
        <taxon>Bacteria</taxon>
        <taxon>Pseudomonadati</taxon>
        <taxon>Bacteroidota</taxon>
        <taxon>Sphingobacteriia</taxon>
        <taxon>Sphingobacteriales</taxon>
        <taxon>Sphingobacteriaceae</taxon>
        <taxon>Mucilaginibacter</taxon>
    </lineage>
</organism>
<protein>
    <submittedName>
        <fullName evidence="1">Uncharacterized protein</fullName>
    </submittedName>
</protein>
<evidence type="ECO:0000313" key="2">
    <source>
        <dbReference type="Proteomes" id="UP000268007"/>
    </source>
</evidence>
<dbReference type="EMBL" id="RBKU01000001">
    <property type="protein sequence ID" value="RKR81942.1"/>
    <property type="molecule type" value="Genomic_DNA"/>
</dbReference>
<keyword evidence="2" id="KW-1185">Reference proteome</keyword>
<name>A0A495IZH1_9SPHI</name>
<dbReference type="Proteomes" id="UP000268007">
    <property type="component" value="Unassembled WGS sequence"/>
</dbReference>
<dbReference type="AlphaFoldDB" id="A0A495IZH1"/>
<sequence>MLLIAMVSCCCAVFAQKFVPKIEAGTEMTYTVSMNGESIQFQLNVNSIGDSVKMTWEVAKYGSGQYVMAAQSLENGNKMTLQAPEPDETTKLSNSETMVFISRSAYKSIAKNQEMEFDNLKYILTKDATPAIKIDNKELDVLHAISTDGKNEMWVLNNPAFPLICKTKNGTAGASFTLQSIR</sequence>
<comment type="caution">
    <text evidence="1">The sequence shown here is derived from an EMBL/GenBank/DDBJ whole genome shotgun (WGS) entry which is preliminary data.</text>
</comment>
<accession>A0A495IZH1</accession>
<gene>
    <name evidence="1" type="ORF">BDD43_2104</name>
</gene>
<evidence type="ECO:0000313" key="1">
    <source>
        <dbReference type="EMBL" id="RKR81942.1"/>
    </source>
</evidence>